<evidence type="ECO:0000313" key="2">
    <source>
        <dbReference type="Proteomes" id="UP000814033"/>
    </source>
</evidence>
<feature type="non-terminal residue" evidence="1">
    <location>
        <position position="152"/>
    </location>
</feature>
<sequence length="152" mass="17688">WFIEARNALEGNIDEPEWGSCLASWTALEQAAGEDKTQWLNVNLRIRPSEVHDWLKSGRKIEKPPYVTNVNKFGVRWRSWWTVMQPTWRKPDEGGDWPLVRAEHPDEAWSNLRKAGKNGLVLVLHSLVWWTTAAKTDSQKREVLSALEDVEW</sequence>
<organism evidence="1 2">
    <name type="scientific">Auriscalpium vulgare</name>
    <dbReference type="NCBI Taxonomy" id="40419"/>
    <lineage>
        <taxon>Eukaryota</taxon>
        <taxon>Fungi</taxon>
        <taxon>Dikarya</taxon>
        <taxon>Basidiomycota</taxon>
        <taxon>Agaricomycotina</taxon>
        <taxon>Agaricomycetes</taxon>
        <taxon>Russulales</taxon>
        <taxon>Auriscalpiaceae</taxon>
        <taxon>Auriscalpium</taxon>
    </lineage>
</organism>
<accession>A0ACB8R6I2</accession>
<dbReference type="Proteomes" id="UP000814033">
    <property type="component" value="Unassembled WGS sequence"/>
</dbReference>
<comment type="caution">
    <text evidence="1">The sequence shown here is derived from an EMBL/GenBank/DDBJ whole genome shotgun (WGS) entry which is preliminary data.</text>
</comment>
<protein>
    <submittedName>
        <fullName evidence="1">Uncharacterized protein</fullName>
    </submittedName>
</protein>
<name>A0ACB8R6I2_9AGAM</name>
<proteinExistence type="predicted"/>
<dbReference type="EMBL" id="MU276266">
    <property type="protein sequence ID" value="KAI0039759.1"/>
    <property type="molecule type" value="Genomic_DNA"/>
</dbReference>
<feature type="non-terminal residue" evidence="1">
    <location>
        <position position="1"/>
    </location>
</feature>
<evidence type="ECO:0000313" key="1">
    <source>
        <dbReference type="EMBL" id="KAI0039759.1"/>
    </source>
</evidence>
<keyword evidence="2" id="KW-1185">Reference proteome</keyword>
<gene>
    <name evidence="1" type="ORF">FA95DRAFT_1458304</name>
</gene>
<reference evidence="1" key="1">
    <citation type="submission" date="2021-02" db="EMBL/GenBank/DDBJ databases">
        <authorList>
            <consortium name="DOE Joint Genome Institute"/>
            <person name="Ahrendt S."/>
            <person name="Looney B.P."/>
            <person name="Miyauchi S."/>
            <person name="Morin E."/>
            <person name="Drula E."/>
            <person name="Courty P.E."/>
            <person name="Chicoki N."/>
            <person name="Fauchery L."/>
            <person name="Kohler A."/>
            <person name="Kuo A."/>
            <person name="Labutti K."/>
            <person name="Pangilinan J."/>
            <person name="Lipzen A."/>
            <person name="Riley R."/>
            <person name="Andreopoulos W."/>
            <person name="He G."/>
            <person name="Johnson J."/>
            <person name="Barry K.W."/>
            <person name="Grigoriev I.V."/>
            <person name="Nagy L."/>
            <person name="Hibbett D."/>
            <person name="Henrissat B."/>
            <person name="Matheny P.B."/>
            <person name="Labbe J."/>
            <person name="Martin F."/>
        </authorList>
    </citation>
    <scope>NUCLEOTIDE SEQUENCE</scope>
    <source>
        <strain evidence="1">FP105234-sp</strain>
    </source>
</reference>
<reference evidence="1" key="2">
    <citation type="journal article" date="2022" name="New Phytol.">
        <title>Evolutionary transition to the ectomycorrhizal habit in the genomes of a hyperdiverse lineage of mushroom-forming fungi.</title>
        <authorList>
            <person name="Looney B."/>
            <person name="Miyauchi S."/>
            <person name="Morin E."/>
            <person name="Drula E."/>
            <person name="Courty P.E."/>
            <person name="Kohler A."/>
            <person name="Kuo A."/>
            <person name="LaButti K."/>
            <person name="Pangilinan J."/>
            <person name="Lipzen A."/>
            <person name="Riley R."/>
            <person name="Andreopoulos W."/>
            <person name="He G."/>
            <person name="Johnson J."/>
            <person name="Nolan M."/>
            <person name="Tritt A."/>
            <person name="Barry K.W."/>
            <person name="Grigoriev I.V."/>
            <person name="Nagy L.G."/>
            <person name="Hibbett D."/>
            <person name="Henrissat B."/>
            <person name="Matheny P.B."/>
            <person name="Labbe J."/>
            <person name="Martin F.M."/>
        </authorList>
    </citation>
    <scope>NUCLEOTIDE SEQUENCE</scope>
    <source>
        <strain evidence="1">FP105234-sp</strain>
    </source>
</reference>